<dbReference type="InterPro" id="IPR036291">
    <property type="entry name" value="NAD(P)-bd_dom_sf"/>
</dbReference>
<keyword evidence="5 9" id="KW-0560">Oxidoreductase</keyword>
<dbReference type="PANTHER" id="PTHR43159:SF2">
    <property type="entry name" value="ENOYL-[ACYL-CARRIER-PROTEIN] REDUCTASE [NADH], CHLOROPLASTIC"/>
    <property type="match status" value="1"/>
</dbReference>
<sequence length="252" mass="27150">MLAGKKGLIVGIANDKSIAYGCARIFNREGAELTITYLNDKAEKHVRPLAEGLGAPIITPLDVQNEDQMDRLFGRIADQWGKLDFVLHSIAFAPGDDLHGRVIDCSRDGFLTAMDISCHSFQRLAKRAEPLMIDGGALLTVTYMGSERVIDHYGVMGPVKAALESATRYMAAELGPKNIQVHAISPGPLLTRAASGIAEFNTLMNTAQSRSPGRRLVTIDEIGELAAFLASDRSRGITGDVIHVDGGYNIMG</sequence>
<keyword evidence="6" id="KW-0443">Lipid metabolism</keyword>
<name>A0A154L629_9PROT</name>
<dbReference type="RefSeq" id="WP_062950949.1">
    <property type="nucleotide sequence ID" value="NZ_LPVY01000008.1"/>
</dbReference>
<accession>A0A154L629</accession>
<comment type="caution">
    <text evidence="13">The sequence shown here is derived from an EMBL/GenBank/DDBJ whole genome shotgun (WGS) entry which is preliminary data.</text>
</comment>
<dbReference type="OrthoDB" id="9803628at2"/>
<feature type="binding site" evidence="12">
    <location>
        <position position="160"/>
    </location>
    <ligand>
        <name>NAD(+)</name>
        <dbReference type="ChEBI" id="CHEBI:57540"/>
    </ligand>
</feature>
<dbReference type="UniPathway" id="UPA00094"/>
<dbReference type="CDD" id="cd05372">
    <property type="entry name" value="ENR_SDR"/>
    <property type="match status" value="1"/>
</dbReference>
<evidence type="ECO:0000256" key="8">
    <source>
        <dbReference type="ARBA" id="ARBA00048572"/>
    </source>
</evidence>
<dbReference type="InterPro" id="IPR002347">
    <property type="entry name" value="SDR_fam"/>
</dbReference>
<dbReference type="NCBIfam" id="NF005717">
    <property type="entry name" value="PRK07533.1"/>
    <property type="match status" value="1"/>
</dbReference>
<evidence type="ECO:0000256" key="1">
    <source>
        <dbReference type="ARBA" id="ARBA00005194"/>
    </source>
</evidence>
<keyword evidence="4" id="KW-0276">Fatty acid metabolism</keyword>
<dbReference type="PIRSF" id="PIRSF000094">
    <property type="entry name" value="Enoyl-ACP_rdct"/>
    <property type="match status" value="1"/>
</dbReference>
<evidence type="ECO:0000256" key="9">
    <source>
        <dbReference type="PIRNR" id="PIRNR000094"/>
    </source>
</evidence>
<evidence type="ECO:0000313" key="13">
    <source>
        <dbReference type="EMBL" id="KZB65625.1"/>
    </source>
</evidence>
<keyword evidence="7 9" id="KW-0275">Fatty acid biosynthesis</keyword>
<evidence type="ECO:0000256" key="11">
    <source>
        <dbReference type="PIRSR" id="PIRSR000094-2"/>
    </source>
</evidence>
<evidence type="ECO:0000256" key="2">
    <source>
        <dbReference type="ARBA" id="ARBA00009233"/>
    </source>
</evidence>
<feature type="active site" description="Proton acceptor" evidence="10">
    <location>
        <position position="143"/>
    </location>
</feature>
<feature type="binding site" evidence="12">
    <location>
        <position position="90"/>
    </location>
    <ligand>
        <name>NAD(+)</name>
        <dbReference type="ChEBI" id="CHEBI:57540"/>
    </ligand>
</feature>
<comment type="similarity">
    <text evidence="2 9">Belongs to the short-chain dehydrogenases/reductases (SDR) family. FabI subfamily.</text>
</comment>
<evidence type="ECO:0000256" key="6">
    <source>
        <dbReference type="ARBA" id="ARBA00023098"/>
    </source>
</evidence>
<comment type="catalytic activity">
    <reaction evidence="8 9">
        <text>a 2,3-saturated acyl-[ACP] + NAD(+) = a (2E)-enoyl-[ACP] + NADH + H(+)</text>
        <dbReference type="Rhea" id="RHEA:10240"/>
        <dbReference type="Rhea" id="RHEA-COMP:9925"/>
        <dbReference type="Rhea" id="RHEA-COMP:9926"/>
        <dbReference type="ChEBI" id="CHEBI:15378"/>
        <dbReference type="ChEBI" id="CHEBI:57540"/>
        <dbReference type="ChEBI" id="CHEBI:57945"/>
        <dbReference type="ChEBI" id="CHEBI:78784"/>
        <dbReference type="ChEBI" id="CHEBI:78785"/>
        <dbReference type="EC" id="1.3.1.9"/>
    </reaction>
</comment>
<dbReference type="EC" id="1.3.1.9" evidence="9"/>
<keyword evidence="9 12" id="KW-0520">NAD</keyword>
<comment type="pathway">
    <text evidence="1">Lipid metabolism; fatty acid biosynthesis.</text>
</comment>
<feature type="binding site" evidence="12">
    <location>
        <begin position="62"/>
        <end position="63"/>
    </location>
    <ligand>
        <name>NAD(+)</name>
        <dbReference type="ChEBI" id="CHEBI:57540"/>
    </ligand>
</feature>
<keyword evidence="3 9" id="KW-0444">Lipid biosynthesis</keyword>
<dbReference type="InterPro" id="IPR014358">
    <property type="entry name" value="Enoyl-ACP_Rdtase_NADH"/>
</dbReference>
<evidence type="ECO:0000256" key="5">
    <source>
        <dbReference type="ARBA" id="ARBA00023002"/>
    </source>
</evidence>
<dbReference type="SUPFAM" id="SSF51735">
    <property type="entry name" value="NAD(P)-binding Rossmann-fold domains"/>
    <property type="match status" value="1"/>
</dbReference>
<dbReference type="Proteomes" id="UP000076335">
    <property type="component" value="Unassembled WGS sequence"/>
</dbReference>
<feature type="binding site" evidence="11">
    <location>
        <position position="93"/>
    </location>
    <ligand>
        <name>substrate</name>
    </ligand>
</feature>
<dbReference type="PRINTS" id="PR00081">
    <property type="entry name" value="GDHRDH"/>
</dbReference>
<dbReference type="Gene3D" id="3.40.50.720">
    <property type="entry name" value="NAD(P)-binding Rossmann-like Domain"/>
    <property type="match status" value="1"/>
</dbReference>
<feature type="binding site" evidence="12">
    <location>
        <begin position="17"/>
        <end position="18"/>
    </location>
    <ligand>
        <name>NAD(+)</name>
        <dbReference type="ChEBI" id="CHEBI:57540"/>
    </ligand>
</feature>
<evidence type="ECO:0000313" key="14">
    <source>
        <dbReference type="Proteomes" id="UP000076335"/>
    </source>
</evidence>
<protein>
    <recommendedName>
        <fullName evidence="9">Enoyl-[acyl-carrier-protein] reductase [NADH]</fullName>
        <ecNumber evidence="9">1.3.1.9</ecNumber>
    </recommendedName>
</protein>
<gene>
    <name evidence="13" type="ORF">AUP42_16750</name>
</gene>
<evidence type="ECO:0000256" key="10">
    <source>
        <dbReference type="PIRSR" id="PIRSR000094-1"/>
    </source>
</evidence>
<evidence type="ECO:0000256" key="4">
    <source>
        <dbReference type="ARBA" id="ARBA00022832"/>
    </source>
</evidence>
<feature type="active site" description="Proton acceptor" evidence="10">
    <location>
        <position position="153"/>
    </location>
</feature>
<proteinExistence type="inferred from homology"/>
<evidence type="ECO:0000256" key="12">
    <source>
        <dbReference type="PIRSR" id="PIRSR000094-3"/>
    </source>
</evidence>
<dbReference type="PANTHER" id="PTHR43159">
    <property type="entry name" value="ENOYL-[ACYL-CARRIER-PROTEIN] REDUCTASE"/>
    <property type="match status" value="1"/>
</dbReference>
<dbReference type="GO" id="GO:0004318">
    <property type="term" value="F:enoyl-[acyl-carrier-protein] reductase (NADH) activity"/>
    <property type="evidence" value="ECO:0007669"/>
    <property type="project" value="UniProtKB-EC"/>
</dbReference>
<reference evidence="13 14" key="1">
    <citation type="submission" date="2015-12" db="EMBL/GenBank/DDBJ databases">
        <title>Genome sequence of Thalassospira lucentensis MCCC 1A02072.</title>
        <authorList>
            <person name="Lu L."/>
            <person name="Lai Q."/>
            <person name="Shao Z."/>
            <person name="Qian P."/>
        </authorList>
    </citation>
    <scope>NUCLEOTIDE SEQUENCE [LARGE SCALE GENOMIC DNA]</scope>
    <source>
        <strain evidence="13 14">MCCC 1A02072</strain>
    </source>
</reference>
<organism evidence="13 14">
    <name type="scientific">Thalassospira lucentensis</name>
    <dbReference type="NCBI Taxonomy" id="168935"/>
    <lineage>
        <taxon>Bacteria</taxon>
        <taxon>Pseudomonadati</taxon>
        <taxon>Pseudomonadota</taxon>
        <taxon>Alphaproteobacteria</taxon>
        <taxon>Rhodospirillales</taxon>
        <taxon>Thalassospiraceae</taxon>
        <taxon>Thalassospira</taxon>
    </lineage>
</organism>
<dbReference type="GO" id="GO:0006633">
    <property type="term" value="P:fatty acid biosynthetic process"/>
    <property type="evidence" value="ECO:0007669"/>
    <property type="project" value="UniProtKB-UniPathway"/>
</dbReference>
<evidence type="ECO:0000256" key="7">
    <source>
        <dbReference type="ARBA" id="ARBA00023160"/>
    </source>
</evidence>
<dbReference type="Pfam" id="PF13561">
    <property type="entry name" value="adh_short_C2"/>
    <property type="match status" value="1"/>
</dbReference>
<dbReference type="EMBL" id="LPVY01000008">
    <property type="protein sequence ID" value="KZB65625.1"/>
    <property type="molecule type" value="Genomic_DNA"/>
</dbReference>
<dbReference type="AlphaFoldDB" id="A0A154L629"/>
<evidence type="ECO:0000256" key="3">
    <source>
        <dbReference type="ARBA" id="ARBA00022516"/>
    </source>
</evidence>
<dbReference type="Gene3D" id="1.10.8.400">
    <property type="entry name" value="Enoyl acyl carrier protein reductase"/>
    <property type="match status" value="1"/>
</dbReference>
<feature type="binding site" evidence="12">
    <location>
        <position position="11"/>
    </location>
    <ligand>
        <name>NAD(+)</name>
        <dbReference type="ChEBI" id="CHEBI:57540"/>
    </ligand>
</feature>